<feature type="transmembrane region" description="Helical" evidence="1">
    <location>
        <begin position="231"/>
        <end position="255"/>
    </location>
</feature>
<protein>
    <recommendedName>
        <fullName evidence="4">Glycosyltransferase RgtA/B/C/D-like domain-containing protein</fullName>
    </recommendedName>
</protein>
<feature type="transmembrane region" description="Helical" evidence="1">
    <location>
        <begin position="16"/>
        <end position="36"/>
    </location>
</feature>
<comment type="caution">
    <text evidence="2">The sequence shown here is derived from an EMBL/GenBank/DDBJ whole genome shotgun (WGS) entry which is preliminary data.</text>
</comment>
<feature type="transmembrane region" description="Helical" evidence="1">
    <location>
        <begin position="80"/>
        <end position="97"/>
    </location>
</feature>
<organism evidence="2 3">
    <name type="scientific">Flavivirga algicola</name>
    <dbReference type="NCBI Taxonomy" id="2729136"/>
    <lineage>
        <taxon>Bacteria</taxon>
        <taxon>Pseudomonadati</taxon>
        <taxon>Bacteroidota</taxon>
        <taxon>Flavobacteriia</taxon>
        <taxon>Flavobacteriales</taxon>
        <taxon>Flavobacteriaceae</taxon>
        <taxon>Flavivirga</taxon>
    </lineage>
</organism>
<evidence type="ECO:0000256" key="1">
    <source>
        <dbReference type="SAM" id="Phobius"/>
    </source>
</evidence>
<keyword evidence="1" id="KW-0472">Membrane</keyword>
<feature type="transmembrane region" description="Helical" evidence="1">
    <location>
        <begin position="323"/>
        <end position="342"/>
    </location>
</feature>
<proteinExistence type="predicted"/>
<keyword evidence="3" id="KW-1185">Reference proteome</keyword>
<name>A0ABX1RYC1_9FLAO</name>
<feature type="transmembrane region" description="Helical" evidence="1">
    <location>
        <begin position="103"/>
        <end position="121"/>
    </location>
</feature>
<evidence type="ECO:0000313" key="3">
    <source>
        <dbReference type="Proteomes" id="UP000746690"/>
    </source>
</evidence>
<feature type="transmembrane region" description="Helical" evidence="1">
    <location>
        <begin position="171"/>
        <end position="196"/>
    </location>
</feature>
<keyword evidence="1" id="KW-1133">Transmembrane helix</keyword>
<accession>A0ABX1RYC1</accession>
<evidence type="ECO:0008006" key="4">
    <source>
        <dbReference type="Google" id="ProtNLM"/>
    </source>
</evidence>
<dbReference type="RefSeq" id="WP_169671732.1">
    <property type="nucleotide sequence ID" value="NZ_JABBHF010000003.1"/>
</dbReference>
<feature type="transmembrane region" description="Helical" evidence="1">
    <location>
        <begin position="48"/>
        <end position="68"/>
    </location>
</feature>
<keyword evidence="1" id="KW-0812">Transmembrane</keyword>
<gene>
    <name evidence="2" type="ORF">HHX25_07480</name>
</gene>
<dbReference type="Proteomes" id="UP000746690">
    <property type="component" value="Unassembled WGS sequence"/>
</dbReference>
<sequence length="461" mass="53147">MDANEYIWTASRNSNFLDEFVAGGRLLLGIICKFIYGSLCTTIADLKWIRLISLVGCVLFSIQVFSFLLKLKMKTYESAIFSFLILTIPSFSVYYGWSATSEIPFLLNINFLAGLLLIKSFEKKKNRYLYYLASLLLVIISLCIYQAAVMVFLIPFIFSSVMTKNFPIKKVISLLIFISISFSIYFIIFKLSLYWYNVEPSKRTSLNLIELPLKVIIFYLREMRIPLSGSGFLIGPILFLIIGVFCFSGFIYSFFQNRNKIPQPFFFISCLILVLPLTYLPNLLSAQKFVCSRTIAPTAIATLFYQFFFLRQLSLKSKVLKKMSLGLVLTLIILSSINLNYYKAKIHNKEYKAIKTAFNKVPIGNTKKIILIKPKHLFLKENKFYKRESADEFAEISSTRDWVPIPLFNQISKERIDSLGLEKNDFPTNNNIEVYELGEEYNGDNSIIINLIDVLKNEFSK</sequence>
<feature type="transmembrane region" description="Helical" evidence="1">
    <location>
        <begin position="261"/>
        <end position="282"/>
    </location>
</feature>
<dbReference type="EMBL" id="JABBHF010000003">
    <property type="protein sequence ID" value="NMH87340.1"/>
    <property type="molecule type" value="Genomic_DNA"/>
</dbReference>
<feature type="transmembrane region" description="Helical" evidence="1">
    <location>
        <begin position="294"/>
        <end position="311"/>
    </location>
</feature>
<evidence type="ECO:0000313" key="2">
    <source>
        <dbReference type="EMBL" id="NMH87340.1"/>
    </source>
</evidence>
<reference evidence="2 3" key="1">
    <citation type="submission" date="2020-04" db="EMBL/GenBank/DDBJ databases">
        <title>A Flavivirga sp. nov.</title>
        <authorList>
            <person name="Sun X."/>
        </authorList>
    </citation>
    <scope>NUCLEOTIDE SEQUENCE [LARGE SCALE GENOMIC DNA]</scope>
    <source>
        <strain evidence="2 3">Y03</strain>
    </source>
</reference>
<feature type="transmembrane region" description="Helical" evidence="1">
    <location>
        <begin position="128"/>
        <end position="159"/>
    </location>
</feature>